<dbReference type="RefSeq" id="WP_044183715.1">
    <property type="nucleotide sequence ID" value="NZ_JMCB01000002.1"/>
</dbReference>
<sequence>MQPFADEQVQSCPYCGEEVEVQVDAIGPSSEQYVEDCPVCCRPWTVSVSRDGEEVFVSLGRDDD</sequence>
<name>A0A085WV54_9BACT</name>
<dbReference type="Pfam" id="PF14255">
    <property type="entry name" value="Zn_ribbon_21"/>
    <property type="match status" value="1"/>
</dbReference>
<dbReference type="OrthoDB" id="9814566at2"/>
<comment type="caution">
    <text evidence="1">The sequence shown here is derived from an EMBL/GenBank/DDBJ whole genome shotgun (WGS) entry which is preliminary data.</text>
</comment>
<dbReference type="STRING" id="394096.DB31_3697"/>
<gene>
    <name evidence="1" type="ORF">DB31_3697</name>
</gene>
<dbReference type="EMBL" id="JMCB01000002">
    <property type="protein sequence ID" value="KFE71567.1"/>
    <property type="molecule type" value="Genomic_DNA"/>
</dbReference>
<evidence type="ECO:0008006" key="3">
    <source>
        <dbReference type="Google" id="ProtNLM"/>
    </source>
</evidence>
<dbReference type="InterPro" id="IPR025990">
    <property type="entry name" value="zinc_ribbon_bacterial"/>
</dbReference>
<protein>
    <recommendedName>
        <fullName evidence="3">CPXCG motif-containing cysteine-rich protein</fullName>
    </recommendedName>
</protein>
<proteinExistence type="predicted"/>
<keyword evidence="2" id="KW-1185">Reference proteome</keyword>
<dbReference type="PIRSF" id="PIRSF037225">
    <property type="entry name" value="UCP037225"/>
    <property type="match status" value="1"/>
</dbReference>
<dbReference type="InterPro" id="IPR017143">
    <property type="entry name" value="UCP037225"/>
</dbReference>
<dbReference type="AlphaFoldDB" id="A0A085WV54"/>
<dbReference type="PATRIC" id="fig|394096.3.peg.1344"/>
<evidence type="ECO:0000313" key="2">
    <source>
        <dbReference type="Proteomes" id="UP000028725"/>
    </source>
</evidence>
<dbReference type="Proteomes" id="UP000028725">
    <property type="component" value="Unassembled WGS sequence"/>
</dbReference>
<organism evidence="1 2">
    <name type="scientific">Hyalangium minutum</name>
    <dbReference type="NCBI Taxonomy" id="394096"/>
    <lineage>
        <taxon>Bacteria</taxon>
        <taxon>Pseudomonadati</taxon>
        <taxon>Myxococcota</taxon>
        <taxon>Myxococcia</taxon>
        <taxon>Myxococcales</taxon>
        <taxon>Cystobacterineae</taxon>
        <taxon>Archangiaceae</taxon>
        <taxon>Hyalangium</taxon>
    </lineage>
</organism>
<accession>A0A085WV54</accession>
<evidence type="ECO:0000313" key="1">
    <source>
        <dbReference type="EMBL" id="KFE71567.1"/>
    </source>
</evidence>
<reference evidence="1 2" key="1">
    <citation type="submission" date="2014-04" db="EMBL/GenBank/DDBJ databases">
        <title>Genome assembly of Hyalangium minutum DSM 14724.</title>
        <authorList>
            <person name="Sharma G."/>
            <person name="Subramanian S."/>
        </authorList>
    </citation>
    <scope>NUCLEOTIDE SEQUENCE [LARGE SCALE GENOMIC DNA]</scope>
    <source>
        <strain evidence="1 2">DSM 14724</strain>
    </source>
</reference>